<proteinExistence type="predicted"/>
<name>A0ABQ9VV79_SAGOE</name>
<feature type="region of interest" description="Disordered" evidence="1">
    <location>
        <begin position="130"/>
        <end position="150"/>
    </location>
</feature>
<sequence length="172" mass="18939">MSMRNNEQDKPSGTNTRKPCGYDWQACNLQEIHPGPPPMPNDFQKHGKCYSSRLQHLPKNALGTNPGAPVKLPCLPVKLSPPLPPKKVMICMPVGGPDLSLVSYTAQKSGQQSVAQHHHTVLPSQIQHQLQYGSHGQHLPSSTGSLPMHPSGCRMIDELNKTLAMTMQRLER</sequence>
<reference evidence="2 3" key="1">
    <citation type="submission" date="2023-05" db="EMBL/GenBank/DDBJ databases">
        <title>B98-5 Cell Line De Novo Hybrid Assembly: An Optical Mapping Approach.</title>
        <authorList>
            <person name="Kananen K."/>
            <person name="Auerbach J.A."/>
            <person name="Kautto E."/>
            <person name="Blachly J.S."/>
        </authorList>
    </citation>
    <scope>NUCLEOTIDE SEQUENCE [LARGE SCALE GENOMIC DNA]</scope>
    <source>
        <strain evidence="2">B95-8</strain>
        <tissue evidence="2">Cell line</tissue>
    </source>
</reference>
<dbReference type="Proteomes" id="UP001266305">
    <property type="component" value="Unassembled WGS sequence"/>
</dbReference>
<comment type="caution">
    <text evidence="2">The sequence shown here is derived from an EMBL/GenBank/DDBJ whole genome shotgun (WGS) entry which is preliminary data.</text>
</comment>
<protein>
    <submittedName>
        <fullName evidence="2">Phosphatase and actin regulator 1</fullName>
    </submittedName>
</protein>
<evidence type="ECO:0000256" key="1">
    <source>
        <dbReference type="SAM" id="MobiDB-lite"/>
    </source>
</evidence>
<keyword evidence="3" id="KW-1185">Reference proteome</keyword>
<dbReference type="EMBL" id="JASSZA010000004">
    <property type="protein sequence ID" value="KAK2113046.1"/>
    <property type="molecule type" value="Genomic_DNA"/>
</dbReference>
<feature type="compositionally biased region" description="Polar residues" evidence="1">
    <location>
        <begin position="130"/>
        <end position="145"/>
    </location>
</feature>
<accession>A0ABQ9VV79</accession>
<organism evidence="2 3">
    <name type="scientific">Saguinus oedipus</name>
    <name type="common">Cotton-top tamarin</name>
    <name type="synonym">Oedipomidas oedipus</name>
    <dbReference type="NCBI Taxonomy" id="9490"/>
    <lineage>
        <taxon>Eukaryota</taxon>
        <taxon>Metazoa</taxon>
        <taxon>Chordata</taxon>
        <taxon>Craniata</taxon>
        <taxon>Vertebrata</taxon>
        <taxon>Euteleostomi</taxon>
        <taxon>Mammalia</taxon>
        <taxon>Eutheria</taxon>
        <taxon>Euarchontoglires</taxon>
        <taxon>Primates</taxon>
        <taxon>Haplorrhini</taxon>
        <taxon>Platyrrhini</taxon>
        <taxon>Cebidae</taxon>
        <taxon>Callitrichinae</taxon>
        <taxon>Saguinus</taxon>
    </lineage>
</organism>
<evidence type="ECO:0000313" key="3">
    <source>
        <dbReference type="Proteomes" id="UP001266305"/>
    </source>
</evidence>
<evidence type="ECO:0000313" key="2">
    <source>
        <dbReference type="EMBL" id="KAK2113046.1"/>
    </source>
</evidence>
<gene>
    <name evidence="2" type="primary">PHACTR1_2</name>
    <name evidence="2" type="ORF">P7K49_007312</name>
</gene>